<dbReference type="CDD" id="cd00570">
    <property type="entry name" value="GST_N_family"/>
    <property type="match status" value="1"/>
</dbReference>
<evidence type="ECO:0000259" key="1">
    <source>
        <dbReference type="PROSITE" id="PS50404"/>
    </source>
</evidence>
<name>A0A418YIH6_9GAMM</name>
<evidence type="ECO:0000313" key="3">
    <source>
        <dbReference type="Proteomes" id="UP000283255"/>
    </source>
</evidence>
<dbReference type="AlphaFoldDB" id="A0A418YIH6"/>
<gene>
    <name evidence="2" type="ORF">D1Z90_02960</name>
</gene>
<dbReference type="Pfam" id="PF13417">
    <property type="entry name" value="GST_N_3"/>
    <property type="match status" value="1"/>
</dbReference>
<dbReference type="InterPro" id="IPR004045">
    <property type="entry name" value="Glutathione_S-Trfase_N"/>
</dbReference>
<keyword evidence="2" id="KW-0808">Transferase</keyword>
<keyword evidence="3" id="KW-1185">Reference proteome</keyword>
<dbReference type="SUPFAM" id="SSF52833">
    <property type="entry name" value="Thioredoxin-like"/>
    <property type="match status" value="1"/>
</dbReference>
<feature type="domain" description="GST N-terminal" evidence="1">
    <location>
        <begin position="34"/>
        <end position="108"/>
    </location>
</feature>
<accession>A0A418YIH6</accession>
<dbReference type="EMBL" id="QZCH01000002">
    <property type="protein sequence ID" value="RJG50455.1"/>
    <property type="molecule type" value="Genomic_DNA"/>
</dbReference>
<dbReference type="Proteomes" id="UP000283255">
    <property type="component" value="Unassembled WGS sequence"/>
</dbReference>
<evidence type="ECO:0000313" key="2">
    <source>
        <dbReference type="EMBL" id="RJG50455.1"/>
    </source>
</evidence>
<dbReference type="PROSITE" id="PS50404">
    <property type="entry name" value="GST_NTER"/>
    <property type="match status" value="1"/>
</dbReference>
<organism evidence="2 3">
    <name type="scientific">Motilimonas pumila</name>
    <dbReference type="NCBI Taxonomy" id="2303987"/>
    <lineage>
        <taxon>Bacteria</taxon>
        <taxon>Pseudomonadati</taxon>
        <taxon>Pseudomonadota</taxon>
        <taxon>Gammaproteobacteria</taxon>
        <taxon>Alteromonadales</taxon>
        <taxon>Alteromonadales genera incertae sedis</taxon>
        <taxon>Motilimonas</taxon>
    </lineage>
</organism>
<reference evidence="2 3" key="1">
    <citation type="submission" date="2018-09" db="EMBL/GenBank/DDBJ databases">
        <authorList>
            <person name="Wang F."/>
        </authorList>
    </citation>
    <scope>NUCLEOTIDE SEQUENCE [LARGE SCALE GENOMIC DNA]</scope>
    <source>
        <strain evidence="2 3">PLHSC7-2</strain>
    </source>
</reference>
<dbReference type="Gene3D" id="3.40.30.10">
    <property type="entry name" value="Glutaredoxin"/>
    <property type="match status" value="1"/>
</dbReference>
<comment type="caution">
    <text evidence="2">The sequence shown here is derived from an EMBL/GenBank/DDBJ whole genome shotgun (WGS) entry which is preliminary data.</text>
</comment>
<reference evidence="2 3" key="2">
    <citation type="submission" date="2019-01" db="EMBL/GenBank/DDBJ databases">
        <title>Motilimonas pumilus sp. nov., isolated from the gut of sea cucumber (Apostichopus japonicus).</title>
        <authorList>
            <person name="Wang F.-Q."/>
            <person name="Ren L.-H."/>
            <person name="Lin Y.-W."/>
            <person name="Sun G.-H."/>
            <person name="Du Z.-J."/>
            <person name="Zhao J.-X."/>
            <person name="Liu X.-J."/>
            <person name="Liu L.-J."/>
        </authorList>
    </citation>
    <scope>NUCLEOTIDE SEQUENCE [LARGE SCALE GENOMIC DNA]</scope>
    <source>
        <strain evidence="2 3">PLHSC7-2</strain>
    </source>
</reference>
<dbReference type="GO" id="GO:0016740">
    <property type="term" value="F:transferase activity"/>
    <property type="evidence" value="ECO:0007669"/>
    <property type="project" value="UniProtKB-KW"/>
</dbReference>
<dbReference type="InterPro" id="IPR036249">
    <property type="entry name" value="Thioredoxin-like_sf"/>
</dbReference>
<proteinExistence type="predicted"/>
<dbReference type="Gene3D" id="1.20.1050.10">
    <property type="match status" value="1"/>
</dbReference>
<protein>
    <submittedName>
        <fullName evidence="2">Glutathione S-transferase</fullName>
    </submittedName>
</protein>
<sequence>MKKPLGHGKEGSQKLSRRCQLKPYSCPLSSDKGVEMQLFGSYTSPFVRHCRIAIRQQDLPVTFIATTLEQAQLDSPTMKLPYFKDDQTLLTDSSVILRYLRQQSSLPFCAEIQDHECFALASTLLDAGISAVMLARADGLTAANSAFAAKQQARVTQSLAYLDQLIDPRTWSFQNDGHIRLACALDWGLFRQSFSLEAYPQLHAVLGQANEQKHFVATAPHE</sequence>